<dbReference type="Proteomes" id="UP000014137">
    <property type="component" value="Unassembled WGS sequence"/>
</dbReference>
<dbReference type="PATRIC" id="fig|1238180.3.peg.7503"/>
<feature type="signal peptide" evidence="1">
    <location>
        <begin position="1"/>
        <end position="26"/>
    </location>
</feature>
<dbReference type="AlphaFoldDB" id="M2PT48"/>
<sequence length="74" mass="7430">MHILKKVSVAVLVAGAAFATAPAARAATSHDDHTPVDAAAEGLPLVGDVIARGVDLNEIVFGLGLQGTFATPPK</sequence>
<proteinExistence type="predicted"/>
<reference evidence="2 3" key="1">
    <citation type="submission" date="2012-10" db="EMBL/GenBank/DDBJ databases">
        <title>Genome assembly of Amycolatopsis azurea DSM 43854.</title>
        <authorList>
            <person name="Khatri I."/>
            <person name="Kaur I."/>
            <person name="Subramanian S."/>
            <person name="Mayilraj S."/>
        </authorList>
    </citation>
    <scope>NUCLEOTIDE SEQUENCE [LARGE SCALE GENOMIC DNA]</scope>
    <source>
        <strain evidence="2 3">DSM 43854</strain>
    </source>
</reference>
<evidence type="ECO:0008006" key="4">
    <source>
        <dbReference type="Google" id="ProtNLM"/>
    </source>
</evidence>
<comment type="caution">
    <text evidence="2">The sequence shown here is derived from an EMBL/GenBank/DDBJ whole genome shotgun (WGS) entry which is preliminary data.</text>
</comment>
<organism evidence="2 3">
    <name type="scientific">Amycolatopsis azurea DSM 43854</name>
    <dbReference type="NCBI Taxonomy" id="1238180"/>
    <lineage>
        <taxon>Bacteria</taxon>
        <taxon>Bacillati</taxon>
        <taxon>Actinomycetota</taxon>
        <taxon>Actinomycetes</taxon>
        <taxon>Pseudonocardiales</taxon>
        <taxon>Pseudonocardiaceae</taxon>
        <taxon>Amycolatopsis</taxon>
    </lineage>
</organism>
<protein>
    <recommendedName>
        <fullName evidence="4">Secreted protein</fullName>
    </recommendedName>
</protein>
<keyword evidence="1" id="KW-0732">Signal</keyword>
<evidence type="ECO:0000313" key="2">
    <source>
        <dbReference type="EMBL" id="EMD22705.1"/>
    </source>
</evidence>
<gene>
    <name evidence="2" type="ORF">C791_8029</name>
</gene>
<accession>M2PT48</accession>
<name>M2PT48_9PSEU</name>
<evidence type="ECO:0000256" key="1">
    <source>
        <dbReference type="SAM" id="SignalP"/>
    </source>
</evidence>
<evidence type="ECO:0000313" key="3">
    <source>
        <dbReference type="Proteomes" id="UP000014137"/>
    </source>
</evidence>
<dbReference type="EMBL" id="ANMG01000089">
    <property type="protein sequence ID" value="EMD22705.1"/>
    <property type="molecule type" value="Genomic_DNA"/>
</dbReference>
<feature type="chain" id="PRO_5004023341" description="Secreted protein" evidence="1">
    <location>
        <begin position="27"/>
        <end position="74"/>
    </location>
</feature>